<dbReference type="Proteomes" id="UP000095673">
    <property type="component" value="Unassembled WGS sequence"/>
</dbReference>
<gene>
    <name evidence="1" type="ORF">ERS852580_02117</name>
</gene>
<dbReference type="AlphaFoldDB" id="A0A173UCI3"/>
<name>A0A173UCI3_9FIRM</name>
<dbReference type="NCBIfam" id="TIGR03713">
    <property type="entry name" value="acc_sec_asp1"/>
    <property type="match status" value="1"/>
</dbReference>
<dbReference type="GO" id="GO:0015031">
    <property type="term" value="P:protein transport"/>
    <property type="evidence" value="ECO:0007669"/>
    <property type="project" value="InterPro"/>
</dbReference>
<protein>
    <submittedName>
        <fullName evidence="1">Accessory Sec system protein Asp1</fullName>
    </submittedName>
</protein>
<dbReference type="Pfam" id="PF16993">
    <property type="entry name" value="Asp1"/>
    <property type="match status" value="1"/>
</dbReference>
<dbReference type="InterPro" id="IPR022372">
    <property type="entry name" value="Accessory_SS_Asp1"/>
</dbReference>
<reference evidence="1 2" key="1">
    <citation type="submission" date="2015-09" db="EMBL/GenBank/DDBJ databases">
        <authorList>
            <consortium name="Pathogen Informatics"/>
        </authorList>
    </citation>
    <scope>NUCLEOTIDE SEQUENCE [LARGE SCALE GENOMIC DNA]</scope>
    <source>
        <strain evidence="1 2">2789STDY5834968</strain>
    </source>
</reference>
<proteinExistence type="predicted"/>
<accession>A0A173UCI3</accession>
<dbReference type="EMBL" id="CYXM01000009">
    <property type="protein sequence ID" value="CUN12732.1"/>
    <property type="molecule type" value="Genomic_DNA"/>
</dbReference>
<dbReference type="RefSeq" id="WP_055238258.1">
    <property type="nucleotide sequence ID" value="NZ_CYXM01000009.1"/>
</dbReference>
<evidence type="ECO:0000313" key="2">
    <source>
        <dbReference type="Proteomes" id="UP000095673"/>
    </source>
</evidence>
<organism evidence="1 2">
    <name type="scientific">Agathobacter rectalis</name>
    <dbReference type="NCBI Taxonomy" id="39491"/>
    <lineage>
        <taxon>Bacteria</taxon>
        <taxon>Bacillati</taxon>
        <taxon>Bacillota</taxon>
        <taxon>Clostridia</taxon>
        <taxon>Lachnospirales</taxon>
        <taxon>Lachnospiraceae</taxon>
        <taxon>Agathobacter</taxon>
    </lineage>
</organism>
<evidence type="ECO:0000313" key="1">
    <source>
        <dbReference type="EMBL" id="CUN12732.1"/>
    </source>
</evidence>
<sequence length="521" mass="61357">MLYFVPAWYKENSWIENEQQWYMRRMKSEFDETIKQITLFHRNVDVKYRIVLLGYSPNFRHFSHRQGMYRSPYWSCFDAIAQIKRTKMAVLSYHDIKWPEGVEFVYSPFSIVALYNGQKYAQVEFGEDGNPIIIDMYEEGQICRRNYYDDRGFVSSTIIYENGQMKYQDYLMENTIWKLRVNASDGSVMVNPSYPMYDTKTGEKQFCKLSYDSLDEVIQEVLSDFVNETGAKDTFFVAVHSLHMKVLGDVLRERKVVYTFFEERYDYSKIHSIKGYLKSSEYIITDSKNTTEIIKDNLSDSSLRIMDIPPYDTRMDFGISQQLKVQNILIPIDGLEKDAYRAIIREVSEYLCINDLARVHIFTRNAQWGHEDNIRNELVGMLREYGHDIRWACKADSIDEDEEKVEQRFFIDVCVDERTISKCINEQRIILDLRGVVDVFLYITAISKGVPRISFSEDQFLHDGKNGRIIDDYNQIGRSLAFYLDSLENWNAALVACYEAGKDYKTEVLLDKWRKVLGIVE</sequence>
<dbReference type="OrthoDB" id="9767875at2"/>